<reference evidence="1 2" key="1">
    <citation type="journal article" date="2009" name="J. Bacteriol.">
        <title>Genome sequences of three Agrobacterium biovars help elucidate the evolution of multichromosome genomes in bacteria.</title>
        <authorList>
            <person name="Slater S.C."/>
            <person name="Goldman B.S."/>
            <person name="Goodner B."/>
            <person name="Setubal J.C."/>
            <person name="Farrand S.K."/>
            <person name="Nester E.W."/>
            <person name="Burr T.J."/>
            <person name="Banta L."/>
            <person name="Dickerman A.W."/>
            <person name="Paulsen I."/>
            <person name="Otten L."/>
            <person name="Suen G."/>
            <person name="Welch R."/>
            <person name="Almeida N.F."/>
            <person name="Arnold F."/>
            <person name="Burton O.T."/>
            <person name="Du Z."/>
            <person name="Ewing A."/>
            <person name="Godsy E."/>
            <person name="Heisel S."/>
            <person name="Houmiel K.L."/>
            <person name="Jhaveri J."/>
            <person name="Lu J."/>
            <person name="Miller N.M."/>
            <person name="Norton S."/>
            <person name="Chen Q."/>
            <person name="Phoolcharoen W."/>
            <person name="Ohlin V."/>
            <person name="Ondrusek D."/>
            <person name="Pride N."/>
            <person name="Stricklin S.L."/>
            <person name="Sun J."/>
            <person name="Wheeler C."/>
            <person name="Wilson L."/>
            <person name="Zhu H."/>
            <person name="Wood D.W."/>
        </authorList>
    </citation>
    <scope>NUCLEOTIDE SEQUENCE [LARGE SCALE GENOMIC DNA]</scope>
    <source>
        <strain evidence="2">S4 / ATCC BAA-846</strain>
    </source>
</reference>
<name>B9JYV6_ALLAM</name>
<dbReference type="Proteomes" id="UP000001596">
    <property type="component" value="Chromosome 1"/>
</dbReference>
<dbReference type="KEGG" id="avi:Avi_3065"/>
<dbReference type="EMBL" id="CP000633">
    <property type="protein sequence ID" value="ACM37202.1"/>
    <property type="molecule type" value="Genomic_DNA"/>
</dbReference>
<evidence type="ECO:0000313" key="2">
    <source>
        <dbReference type="Proteomes" id="UP000001596"/>
    </source>
</evidence>
<protein>
    <submittedName>
        <fullName evidence="1">Uncharacterized protein</fullName>
    </submittedName>
</protein>
<gene>
    <name evidence="1" type="ordered locus">Avi_3065</name>
</gene>
<dbReference type="AlphaFoldDB" id="B9JYV6"/>
<evidence type="ECO:0000313" key="1">
    <source>
        <dbReference type="EMBL" id="ACM37202.1"/>
    </source>
</evidence>
<organism evidence="1 2">
    <name type="scientific">Allorhizobium ampelinum (strain ATCC BAA-846 / DSM 112012 / S4)</name>
    <name type="common">Agrobacterium vitis (strain S4)</name>
    <dbReference type="NCBI Taxonomy" id="311402"/>
    <lineage>
        <taxon>Bacteria</taxon>
        <taxon>Pseudomonadati</taxon>
        <taxon>Pseudomonadota</taxon>
        <taxon>Alphaproteobacteria</taxon>
        <taxon>Hyphomicrobiales</taxon>
        <taxon>Rhizobiaceae</taxon>
        <taxon>Rhizobium/Agrobacterium group</taxon>
        <taxon>Allorhizobium</taxon>
        <taxon>Allorhizobium ampelinum</taxon>
    </lineage>
</organism>
<sequence>MIRCQLKTGLLEFAQALADRVDQIRRTWSAIHERPPKSGRMILASASLARPANCSLASSSTICRPALPASVSR</sequence>
<keyword evidence="2" id="KW-1185">Reference proteome</keyword>
<accession>B9JYV6</accession>
<proteinExistence type="predicted"/>
<dbReference type="HOGENOM" id="CLU_2696293_0_0_5"/>